<feature type="transmembrane region" description="Helical" evidence="1">
    <location>
        <begin position="6"/>
        <end position="23"/>
    </location>
</feature>
<feature type="transmembrane region" description="Helical" evidence="1">
    <location>
        <begin position="112"/>
        <end position="134"/>
    </location>
</feature>
<keyword evidence="3" id="KW-1185">Reference proteome</keyword>
<evidence type="ECO:0000313" key="2">
    <source>
        <dbReference type="EMBL" id="QEN07174.1"/>
    </source>
</evidence>
<protein>
    <submittedName>
        <fullName evidence="2">Uncharacterized protein</fullName>
    </submittedName>
</protein>
<keyword evidence="1" id="KW-0472">Membrane</keyword>
<proteinExistence type="predicted"/>
<dbReference type="Proteomes" id="UP000324209">
    <property type="component" value="Chromosome"/>
</dbReference>
<dbReference type="EMBL" id="CP036150">
    <property type="protein sequence ID" value="QEN07174.1"/>
    <property type="molecule type" value="Genomic_DNA"/>
</dbReference>
<feature type="transmembrane region" description="Helical" evidence="1">
    <location>
        <begin position="67"/>
        <end position="91"/>
    </location>
</feature>
<sequence length="135" mass="15077">MQIYFLVVFTHLLGGFVLSSHFLDEKIEDFASCTTLLNNNRFKLVLGIVTVLTALFTLLKVSPADVIIIGDILPAVSGFLLGGYFILCYFYEHLDESRSWMKGYVDFMEDRGHFAGLAAVIIAILHFLVPSALII</sequence>
<name>A0A5C1QKQ1_9SPIO</name>
<evidence type="ECO:0000256" key="1">
    <source>
        <dbReference type="SAM" id="Phobius"/>
    </source>
</evidence>
<keyword evidence="1" id="KW-0812">Transmembrane</keyword>
<dbReference type="AlphaFoldDB" id="A0A5C1QKQ1"/>
<keyword evidence="1" id="KW-1133">Transmembrane helix</keyword>
<reference evidence="2 3" key="1">
    <citation type="submission" date="2019-02" db="EMBL/GenBank/DDBJ databases">
        <title>Complete Genome Sequence and Methylome Analysis of free living Spirochaetas.</title>
        <authorList>
            <person name="Fomenkov A."/>
            <person name="Dubinina G."/>
            <person name="Leshcheva N."/>
            <person name="Mikheeva N."/>
            <person name="Grabovich M."/>
            <person name="Vincze T."/>
            <person name="Roberts R.J."/>
        </authorList>
    </citation>
    <scope>NUCLEOTIDE SEQUENCE [LARGE SCALE GENOMIC DNA]</scope>
    <source>
        <strain evidence="2 3">K2</strain>
    </source>
</reference>
<gene>
    <name evidence="2" type="ORF">EXM22_03910</name>
</gene>
<organism evidence="2 3">
    <name type="scientific">Oceanispirochaeta crateris</name>
    <dbReference type="NCBI Taxonomy" id="2518645"/>
    <lineage>
        <taxon>Bacteria</taxon>
        <taxon>Pseudomonadati</taxon>
        <taxon>Spirochaetota</taxon>
        <taxon>Spirochaetia</taxon>
        <taxon>Spirochaetales</taxon>
        <taxon>Spirochaetaceae</taxon>
        <taxon>Oceanispirochaeta</taxon>
    </lineage>
</organism>
<dbReference type="RefSeq" id="WP_149485256.1">
    <property type="nucleotide sequence ID" value="NZ_CP036150.1"/>
</dbReference>
<accession>A0A5C1QKQ1</accession>
<dbReference type="KEGG" id="ock:EXM22_03910"/>
<dbReference type="OrthoDB" id="360935at2"/>
<feature type="transmembrane region" description="Helical" evidence="1">
    <location>
        <begin position="44"/>
        <end position="61"/>
    </location>
</feature>
<evidence type="ECO:0000313" key="3">
    <source>
        <dbReference type="Proteomes" id="UP000324209"/>
    </source>
</evidence>